<dbReference type="Proteomes" id="UP000887581">
    <property type="component" value="Unplaced"/>
</dbReference>
<feature type="compositionally biased region" description="Basic and acidic residues" evidence="1">
    <location>
        <begin position="18"/>
        <end position="30"/>
    </location>
</feature>
<accession>A0A915PYS8</accession>
<evidence type="ECO:0000256" key="1">
    <source>
        <dbReference type="SAM" id="MobiDB-lite"/>
    </source>
</evidence>
<feature type="region of interest" description="Disordered" evidence="1">
    <location>
        <begin position="60"/>
        <end position="83"/>
    </location>
</feature>
<evidence type="ECO:0000313" key="2">
    <source>
        <dbReference type="Proteomes" id="UP000887581"/>
    </source>
</evidence>
<proteinExistence type="predicted"/>
<feature type="region of interest" description="Disordered" evidence="1">
    <location>
        <begin position="1"/>
        <end position="32"/>
    </location>
</feature>
<keyword evidence="2" id="KW-1185">Reference proteome</keyword>
<sequence>MDECYHPIPHLIPSHSSTDSRKEAELRKVDGSTPATHSKLLLVRKAKSLPSELQKIKISRSYLSSRPEPHHSNTSQSSKTHRKPMLVRAEAIDLSCAPDEKTGSSDISNITANSSRIKKFSDDVRSHLFLSFFTKQFEKMQKKMAKRPLGLSVSFDLDERQRMHLLQRGYPLQGKNIPSLPIDNRYPDLLYPSLNCFHCFINNASLREHSLSRLENGVRLWSSSDIPDVISYHNSQNFKTNCEESLHDDTCYSNK</sequence>
<dbReference type="WBParaSite" id="sdigi.contig37.g2548.t1">
    <property type="protein sequence ID" value="sdigi.contig37.g2548.t1"/>
    <property type="gene ID" value="sdigi.contig37.g2548"/>
</dbReference>
<dbReference type="AlphaFoldDB" id="A0A915PYS8"/>
<protein>
    <submittedName>
        <fullName evidence="3">DUF3741 domain-containing protein</fullName>
    </submittedName>
</protein>
<name>A0A915PYS8_9BILA</name>
<organism evidence="2 3">
    <name type="scientific">Setaria digitata</name>
    <dbReference type="NCBI Taxonomy" id="48799"/>
    <lineage>
        <taxon>Eukaryota</taxon>
        <taxon>Metazoa</taxon>
        <taxon>Ecdysozoa</taxon>
        <taxon>Nematoda</taxon>
        <taxon>Chromadorea</taxon>
        <taxon>Rhabditida</taxon>
        <taxon>Spirurina</taxon>
        <taxon>Spiruromorpha</taxon>
        <taxon>Filarioidea</taxon>
        <taxon>Setariidae</taxon>
        <taxon>Setaria</taxon>
    </lineage>
</organism>
<reference evidence="3" key="1">
    <citation type="submission" date="2022-11" db="UniProtKB">
        <authorList>
            <consortium name="WormBaseParasite"/>
        </authorList>
    </citation>
    <scope>IDENTIFICATION</scope>
</reference>
<evidence type="ECO:0000313" key="3">
    <source>
        <dbReference type="WBParaSite" id="sdigi.contig37.g2548.t1"/>
    </source>
</evidence>